<comment type="caution">
    <text evidence="2">The sequence shown here is derived from an EMBL/GenBank/DDBJ whole genome shotgun (WGS) entry which is preliminary data.</text>
</comment>
<feature type="region of interest" description="Disordered" evidence="1">
    <location>
        <begin position="464"/>
        <end position="539"/>
    </location>
</feature>
<gene>
    <name evidence="2" type="ORF">RND81_06G238200</name>
</gene>
<dbReference type="Proteomes" id="UP001443914">
    <property type="component" value="Unassembled WGS sequence"/>
</dbReference>
<proteinExistence type="predicted"/>
<feature type="compositionally biased region" description="Polar residues" evidence="1">
    <location>
        <begin position="48"/>
        <end position="68"/>
    </location>
</feature>
<dbReference type="InterPro" id="IPR029005">
    <property type="entry name" value="LIM-bd/SEUSS"/>
</dbReference>
<feature type="region of interest" description="Disordered" evidence="1">
    <location>
        <begin position="48"/>
        <end position="91"/>
    </location>
</feature>
<evidence type="ECO:0000313" key="3">
    <source>
        <dbReference type="Proteomes" id="UP001443914"/>
    </source>
</evidence>
<feature type="compositionally biased region" description="Polar residues" evidence="1">
    <location>
        <begin position="81"/>
        <end position="91"/>
    </location>
</feature>
<protein>
    <submittedName>
        <fullName evidence="2">Uncharacterized protein</fullName>
    </submittedName>
</protein>
<dbReference type="AlphaFoldDB" id="A0AAW1KDM4"/>
<feature type="compositionally biased region" description="Low complexity" evidence="1">
    <location>
        <begin position="497"/>
        <end position="508"/>
    </location>
</feature>
<organism evidence="2 3">
    <name type="scientific">Saponaria officinalis</name>
    <name type="common">Common soapwort</name>
    <name type="synonym">Lychnis saponaria</name>
    <dbReference type="NCBI Taxonomy" id="3572"/>
    <lineage>
        <taxon>Eukaryota</taxon>
        <taxon>Viridiplantae</taxon>
        <taxon>Streptophyta</taxon>
        <taxon>Embryophyta</taxon>
        <taxon>Tracheophyta</taxon>
        <taxon>Spermatophyta</taxon>
        <taxon>Magnoliopsida</taxon>
        <taxon>eudicotyledons</taxon>
        <taxon>Gunneridae</taxon>
        <taxon>Pentapetalae</taxon>
        <taxon>Caryophyllales</taxon>
        <taxon>Caryophyllaceae</taxon>
        <taxon>Caryophylleae</taxon>
        <taxon>Saponaria</taxon>
    </lineage>
</organism>
<name>A0AAW1KDM4_SAPOF</name>
<feature type="region of interest" description="Disordered" evidence="1">
    <location>
        <begin position="1"/>
        <end position="34"/>
    </location>
</feature>
<sequence length="539" mass="60494">MTPEEFFGSDHQPRNHLSENNSSSRQNPSSQNGQYIFWNTNNGVLSNPTNSGTSLDERSSITGVNSSMYGGPLSQRPGFNRAQSAASITGPQTFFPPTTTCKNRRLVMMQEEARIPNNTSAWQGVHCQQQQRPRQQLVCTAVQPQQAGQAVKRLTSYLHFQRHRPPNNDMRYWRSFVRHYYSPQVKRRTCFSRYAHLENRIAEVEPWTCPICGCTPANGFAEKFDVLPRLHHLYFNSSGVVDECMFLDSPTEITSPGGSIMLYYDKAVKESIYKSCRVVHEGKLRVVFTSQLQIISWDFCVQHHEVLLSRRLISSQVNDLIKDATSSKPDDDANGNRVSDAARKLEAMVNPPEVSDSGFPKHFVLNLQVSEVVNSMKDLMDFSINTNTSPIETLKRFGKNPANGELETTASAQNVQLTGKTVSHNRKPPLAVPGMYHQNPPSARIIPKVEQFMLNDLLNHMQQEATQQTQSVHSRPHKKSRLQTGRTKLLDGKSENGKGLNSSSSSNVVKKDTDLDDDDDSMSAKGGRIMSSLLSELHL</sequence>
<keyword evidence="3" id="KW-1185">Reference proteome</keyword>
<dbReference type="EMBL" id="JBDFQZ010000006">
    <property type="protein sequence ID" value="KAK9716510.1"/>
    <property type="molecule type" value="Genomic_DNA"/>
</dbReference>
<dbReference type="Pfam" id="PF01803">
    <property type="entry name" value="LIM_bind"/>
    <property type="match status" value="1"/>
</dbReference>
<evidence type="ECO:0000313" key="2">
    <source>
        <dbReference type="EMBL" id="KAK9716511.1"/>
    </source>
</evidence>
<accession>A0AAW1KDM4</accession>
<dbReference type="EMBL" id="JBDFQZ010000006">
    <property type="protein sequence ID" value="KAK9716511.1"/>
    <property type="molecule type" value="Genomic_DNA"/>
</dbReference>
<feature type="compositionally biased region" description="Polar residues" evidence="1">
    <location>
        <begin position="464"/>
        <end position="473"/>
    </location>
</feature>
<evidence type="ECO:0000256" key="1">
    <source>
        <dbReference type="SAM" id="MobiDB-lite"/>
    </source>
</evidence>
<dbReference type="PANTHER" id="PTHR10378">
    <property type="entry name" value="LIM DOMAIN-BINDING PROTEIN"/>
    <property type="match status" value="1"/>
</dbReference>
<feature type="compositionally biased region" description="Low complexity" evidence="1">
    <location>
        <begin position="18"/>
        <end position="34"/>
    </location>
</feature>
<reference evidence="2 3" key="1">
    <citation type="submission" date="2024-03" db="EMBL/GenBank/DDBJ databases">
        <title>WGS assembly of Saponaria officinalis var. Norfolk2.</title>
        <authorList>
            <person name="Jenkins J."/>
            <person name="Shu S."/>
            <person name="Grimwood J."/>
            <person name="Barry K."/>
            <person name="Goodstein D."/>
            <person name="Schmutz J."/>
            <person name="Leebens-Mack J."/>
            <person name="Osbourn A."/>
        </authorList>
    </citation>
    <scope>NUCLEOTIDE SEQUENCE [LARGE SCALE GENOMIC DNA]</scope>
    <source>
        <strain evidence="3">cv. Norfolk2</strain>
        <strain evidence="2">JIC</strain>
        <tissue evidence="2">Leaf</tissue>
    </source>
</reference>